<dbReference type="PRINTS" id="PR01161">
    <property type="entry name" value="TUBULIN"/>
</dbReference>
<evidence type="ECO:0000259" key="17">
    <source>
        <dbReference type="SMART" id="SM00865"/>
    </source>
</evidence>
<dbReference type="CDD" id="cd02186">
    <property type="entry name" value="alpha_tubulin"/>
    <property type="match status" value="1"/>
</dbReference>
<dbReference type="InterPro" id="IPR002452">
    <property type="entry name" value="Alpha_tubulin"/>
</dbReference>
<evidence type="ECO:0000256" key="9">
    <source>
        <dbReference type="ARBA" id="ARBA00022801"/>
    </source>
</evidence>
<evidence type="ECO:0000313" key="18">
    <source>
        <dbReference type="EMBL" id="CAG9804044.1"/>
    </source>
</evidence>
<dbReference type="SUPFAM" id="SSF55307">
    <property type="entry name" value="Tubulin C-terminal domain-like"/>
    <property type="match status" value="1"/>
</dbReference>
<dbReference type="SUPFAM" id="SSF52490">
    <property type="entry name" value="Tubulin nucleotide-binding domain-like"/>
    <property type="match status" value="1"/>
</dbReference>
<dbReference type="GO" id="GO:0046872">
    <property type="term" value="F:metal ion binding"/>
    <property type="evidence" value="ECO:0007669"/>
    <property type="project" value="UniProtKB-KW"/>
</dbReference>
<dbReference type="Proteomes" id="UP001153620">
    <property type="component" value="Chromosome 2"/>
</dbReference>
<keyword evidence="6 15" id="KW-0493">Microtubule</keyword>
<dbReference type="InterPro" id="IPR017975">
    <property type="entry name" value="Tubulin_CS"/>
</dbReference>
<evidence type="ECO:0000256" key="10">
    <source>
        <dbReference type="ARBA" id="ARBA00022842"/>
    </source>
</evidence>
<dbReference type="Gene3D" id="3.40.50.1440">
    <property type="entry name" value="Tubulin/FtsZ, GTPase domain"/>
    <property type="match status" value="1"/>
</dbReference>
<keyword evidence="19" id="KW-1185">Reference proteome</keyword>
<accession>A0A9N9WPP7</accession>
<dbReference type="GO" id="GO:0005525">
    <property type="term" value="F:GTP binding"/>
    <property type="evidence" value="ECO:0007669"/>
    <property type="project" value="UniProtKB-UniRule"/>
</dbReference>
<dbReference type="FunFam" id="1.10.287.600:FF:000001">
    <property type="entry name" value="Tubulin alpha chain"/>
    <property type="match status" value="1"/>
</dbReference>
<dbReference type="GO" id="GO:0005874">
    <property type="term" value="C:microtubule"/>
    <property type="evidence" value="ECO:0007669"/>
    <property type="project" value="UniProtKB-KW"/>
</dbReference>
<name>A0A9N9WPP7_9DIPT</name>
<keyword evidence="11 15" id="KW-0342">GTP-binding</keyword>
<keyword evidence="9" id="KW-0378">Hydrolase</keyword>
<dbReference type="EMBL" id="OU895878">
    <property type="protein sequence ID" value="CAG9804044.1"/>
    <property type="molecule type" value="Genomic_DNA"/>
</dbReference>
<keyword evidence="12" id="KW-0206">Cytoskeleton</keyword>
<comment type="subunit">
    <text evidence="4 15">Dimer of alpha and beta chains. A typical microtubule is a hollow water-filled tube with an outer diameter of 25 nm and an inner diameter of 15 nM. Alpha-beta heterodimers associate head-to-tail to form protofilaments running lengthwise along the microtubule wall with the beta-tubulin subunit facing the microtubule plus end conferring a structural polarity. Microtubules usually have 13 protofilaments but different protofilament numbers can be found in some organisms and specialized cells.</text>
</comment>
<dbReference type="AlphaFoldDB" id="A0A9N9WPP7"/>
<evidence type="ECO:0000256" key="14">
    <source>
        <dbReference type="ARBA" id="ARBA00049117"/>
    </source>
</evidence>
<dbReference type="InterPro" id="IPR023123">
    <property type="entry name" value="Tubulin_C"/>
</dbReference>
<dbReference type="PRINTS" id="PR01162">
    <property type="entry name" value="ALPHATUBULIN"/>
</dbReference>
<dbReference type="PANTHER" id="PTHR11588">
    <property type="entry name" value="TUBULIN"/>
    <property type="match status" value="1"/>
</dbReference>
<evidence type="ECO:0000256" key="1">
    <source>
        <dbReference type="ARBA" id="ARBA00001946"/>
    </source>
</evidence>
<evidence type="ECO:0000256" key="13">
    <source>
        <dbReference type="ARBA" id="ARBA00034296"/>
    </source>
</evidence>
<dbReference type="FunFam" id="3.40.50.1440:FF:000007">
    <property type="entry name" value="Tubulin alpha chain"/>
    <property type="match status" value="1"/>
</dbReference>
<comment type="cofactor">
    <cofactor evidence="1">
        <name>Mg(2+)</name>
        <dbReference type="ChEBI" id="CHEBI:18420"/>
    </cofactor>
</comment>
<dbReference type="InterPro" id="IPR036525">
    <property type="entry name" value="Tubulin/FtsZ_GTPase_sf"/>
</dbReference>
<dbReference type="SMART" id="SM00865">
    <property type="entry name" value="Tubulin_C"/>
    <property type="match status" value="1"/>
</dbReference>
<dbReference type="Gene3D" id="1.10.287.600">
    <property type="entry name" value="Helix hairpin bin"/>
    <property type="match status" value="1"/>
</dbReference>
<dbReference type="Pfam" id="PF03953">
    <property type="entry name" value="Tubulin_C"/>
    <property type="match status" value="1"/>
</dbReference>
<sequence>MVFSNRETVSIHIGQSGCQLASATWELYCLEHGITCDGKLSDNKIGDEDDCFHTFFCKSQTGKFVPRGILIDTEPTVIDEVRNGIYRDLFHPDMLINSKEDCANNFARGFYAIGNEILPSVLNSIRRVAEQANSLQGFFIFHSFGGGTGSGFTALLMQKLNDMFGKKSKLQCSIYPSPQVCTAIVEPYNSVLTTHESIDNVDCAFIFDNQAIYDICKSKLTIESPSYLHLNRLISQVVSSITASLRFSGALNVDMNEFQTNLVPYPRIHFPLASYSPFIPIVKAVHEQVTVNDLTSNLFTNENQMVKCDIKNGKFMACCILYRGDVTPKDVNVAISDVKSRKMLQFVDWSPCGFKIGINYKPPTVVESGDLARVSRSCSMLSSTTAIAQAWATIDRKFDMMFAKRAFVHWYCSEGLEEMQFYEARENLAALEKDYEEVATDSCELTESQ</sequence>
<keyword evidence="10" id="KW-0460">Magnesium</keyword>
<evidence type="ECO:0000256" key="8">
    <source>
        <dbReference type="ARBA" id="ARBA00022741"/>
    </source>
</evidence>
<comment type="catalytic activity">
    <reaction evidence="14">
        <text>GTP + H2O = GDP + phosphate + H(+)</text>
        <dbReference type="Rhea" id="RHEA:19669"/>
        <dbReference type="ChEBI" id="CHEBI:15377"/>
        <dbReference type="ChEBI" id="CHEBI:15378"/>
        <dbReference type="ChEBI" id="CHEBI:37565"/>
        <dbReference type="ChEBI" id="CHEBI:43474"/>
        <dbReference type="ChEBI" id="CHEBI:58189"/>
    </reaction>
    <physiologicalReaction direction="left-to-right" evidence="14">
        <dbReference type="Rhea" id="RHEA:19670"/>
    </physiologicalReaction>
</comment>
<dbReference type="GO" id="GO:0016787">
    <property type="term" value="F:hydrolase activity"/>
    <property type="evidence" value="ECO:0007669"/>
    <property type="project" value="UniProtKB-KW"/>
</dbReference>
<proteinExistence type="inferred from homology"/>
<feature type="domain" description="Tubulin/FtsZ 2-layer sandwich" evidence="17">
    <location>
        <begin position="251"/>
        <end position="396"/>
    </location>
</feature>
<keyword evidence="7" id="KW-0479">Metal-binding</keyword>
<dbReference type="Pfam" id="PF00091">
    <property type="entry name" value="Tubulin"/>
    <property type="match status" value="1"/>
</dbReference>
<dbReference type="InterPro" id="IPR037103">
    <property type="entry name" value="Tubulin/FtsZ-like_C"/>
</dbReference>
<comment type="function">
    <text evidence="13 15">Tubulin is the major constituent of microtubules, a cylinder consisting of laterally associated linear protofilaments composed of alpha- and beta-tubulin heterodimers. Microtubules grow by the addition of GTP-tubulin dimers to the microtubule end, where a stabilizing cap forms. Below the cap, tubulin dimers are in GDP-bound state, owing to GTPase activity of alpha-tubulin.</text>
</comment>
<dbReference type="FunFam" id="3.30.1330.20:FF:000001">
    <property type="entry name" value="Tubulin alpha chain"/>
    <property type="match status" value="1"/>
</dbReference>
<dbReference type="InterPro" id="IPR018316">
    <property type="entry name" value="Tubulin/FtsZ_2-layer-sand-dom"/>
</dbReference>
<protein>
    <recommendedName>
        <fullName evidence="15">Tubulin alpha chain</fullName>
    </recommendedName>
</protein>
<dbReference type="OrthoDB" id="7939504at2759"/>
<comment type="similarity">
    <text evidence="3 15">Belongs to the tubulin family.</text>
</comment>
<evidence type="ECO:0000259" key="16">
    <source>
        <dbReference type="SMART" id="SM00864"/>
    </source>
</evidence>
<dbReference type="PROSITE" id="PS00227">
    <property type="entry name" value="TUBULIN"/>
    <property type="match status" value="1"/>
</dbReference>
<dbReference type="SMART" id="SM00864">
    <property type="entry name" value="Tubulin"/>
    <property type="match status" value="1"/>
</dbReference>
<evidence type="ECO:0000256" key="7">
    <source>
        <dbReference type="ARBA" id="ARBA00022723"/>
    </source>
</evidence>
<dbReference type="GO" id="GO:0005737">
    <property type="term" value="C:cytoplasm"/>
    <property type="evidence" value="ECO:0007669"/>
    <property type="project" value="UniProtKB-ARBA"/>
</dbReference>
<evidence type="ECO:0000313" key="19">
    <source>
        <dbReference type="Proteomes" id="UP001153620"/>
    </source>
</evidence>
<organism evidence="18 19">
    <name type="scientific">Chironomus riparius</name>
    <dbReference type="NCBI Taxonomy" id="315576"/>
    <lineage>
        <taxon>Eukaryota</taxon>
        <taxon>Metazoa</taxon>
        <taxon>Ecdysozoa</taxon>
        <taxon>Arthropoda</taxon>
        <taxon>Hexapoda</taxon>
        <taxon>Insecta</taxon>
        <taxon>Pterygota</taxon>
        <taxon>Neoptera</taxon>
        <taxon>Endopterygota</taxon>
        <taxon>Diptera</taxon>
        <taxon>Nematocera</taxon>
        <taxon>Chironomoidea</taxon>
        <taxon>Chironomidae</taxon>
        <taxon>Chironominae</taxon>
        <taxon>Chironomus</taxon>
    </lineage>
</organism>
<dbReference type="GO" id="GO:0005200">
    <property type="term" value="F:structural constituent of cytoskeleton"/>
    <property type="evidence" value="ECO:0007669"/>
    <property type="project" value="InterPro"/>
</dbReference>
<dbReference type="GO" id="GO:0007017">
    <property type="term" value="P:microtubule-based process"/>
    <property type="evidence" value="ECO:0007669"/>
    <property type="project" value="InterPro"/>
</dbReference>
<feature type="domain" description="Tubulin/FtsZ GTPase" evidence="16">
    <location>
        <begin position="52"/>
        <end position="249"/>
    </location>
</feature>
<evidence type="ECO:0000256" key="3">
    <source>
        <dbReference type="ARBA" id="ARBA00009636"/>
    </source>
</evidence>
<dbReference type="InterPro" id="IPR008280">
    <property type="entry name" value="Tub_FtsZ_C"/>
</dbReference>
<evidence type="ECO:0000256" key="6">
    <source>
        <dbReference type="ARBA" id="ARBA00022701"/>
    </source>
</evidence>
<evidence type="ECO:0000256" key="4">
    <source>
        <dbReference type="ARBA" id="ARBA00011747"/>
    </source>
</evidence>
<dbReference type="InterPro" id="IPR003008">
    <property type="entry name" value="Tubulin_FtsZ_GTPase"/>
</dbReference>
<reference evidence="18" key="2">
    <citation type="submission" date="2022-10" db="EMBL/GenBank/DDBJ databases">
        <authorList>
            <consortium name="ENA_rothamsted_submissions"/>
            <consortium name="culmorum"/>
            <person name="King R."/>
        </authorList>
    </citation>
    <scope>NUCLEOTIDE SEQUENCE</scope>
</reference>
<dbReference type="Gene3D" id="3.30.1330.20">
    <property type="entry name" value="Tubulin/FtsZ, C-terminal domain"/>
    <property type="match status" value="1"/>
</dbReference>
<evidence type="ECO:0000256" key="11">
    <source>
        <dbReference type="ARBA" id="ARBA00023134"/>
    </source>
</evidence>
<keyword evidence="8 15" id="KW-0547">Nucleotide-binding</keyword>
<reference evidence="18" key="1">
    <citation type="submission" date="2022-01" db="EMBL/GenBank/DDBJ databases">
        <authorList>
            <person name="King R."/>
        </authorList>
    </citation>
    <scope>NUCLEOTIDE SEQUENCE</scope>
</reference>
<evidence type="ECO:0000256" key="12">
    <source>
        <dbReference type="ARBA" id="ARBA00023212"/>
    </source>
</evidence>
<evidence type="ECO:0000256" key="5">
    <source>
        <dbReference type="ARBA" id="ARBA00022490"/>
    </source>
</evidence>
<gene>
    <name evidence="18" type="ORF">CHIRRI_LOCUS6939</name>
</gene>
<evidence type="ECO:0000256" key="15">
    <source>
        <dbReference type="RuleBase" id="RU000352"/>
    </source>
</evidence>
<comment type="subcellular location">
    <subcellularLocation>
        <location evidence="2">Cytoplasm</location>
        <location evidence="2">Cytoskeleton</location>
    </subcellularLocation>
</comment>
<dbReference type="InterPro" id="IPR000217">
    <property type="entry name" value="Tubulin"/>
</dbReference>
<evidence type="ECO:0000256" key="2">
    <source>
        <dbReference type="ARBA" id="ARBA00004245"/>
    </source>
</evidence>
<keyword evidence="5" id="KW-0963">Cytoplasm</keyword>